<dbReference type="Gene3D" id="2.40.128.20">
    <property type="match status" value="1"/>
</dbReference>
<feature type="domain" description="Lipocalin/cytosolic fatty-acid binding" evidence="1">
    <location>
        <begin position="2"/>
        <end position="128"/>
    </location>
</feature>
<dbReference type="InterPro" id="IPR047202">
    <property type="entry name" value="Lipocalin_Blc-like_dom"/>
</dbReference>
<accession>A0A7H1E0D0</accession>
<dbReference type="Proteomes" id="UP000516438">
    <property type="component" value="Chromosome"/>
</dbReference>
<evidence type="ECO:0000313" key="3">
    <source>
        <dbReference type="Proteomes" id="UP000516438"/>
    </source>
</evidence>
<protein>
    <submittedName>
        <fullName evidence="2">Lipocalin family protein</fullName>
    </submittedName>
</protein>
<dbReference type="Pfam" id="PF08212">
    <property type="entry name" value="Lipocalin_2"/>
    <property type="match status" value="1"/>
</dbReference>
<dbReference type="PANTHER" id="PTHR10612">
    <property type="entry name" value="APOLIPOPROTEIN D"/>
    <property type="match status" value="1"/>
</dbReference>
<sequence length="131" mass="15303">MARFDFRFERGLDNTTAQYSLNPDGSIKVVNRGYKTAENEWKEAVGEARFLENPSVGRLKVSFFKPFWGAYNILSIDGDYQYALVAGDNLKYLWILSREQTIPDEIREKYLSLAKKLGYKTENLIWPKHDR</sequence>
<proteinExistence type="predicted"/>
<dbReference type="SUPFAM" id="SSF50814">
    <property type="entry name" value="Lipocalins"/>
    <property type="match status" value="1"/>
</dbReference>
<dbReference type="InterPro" id="IPR002446">
    <property type="entry name" value="Lipocalin_bac"/>
</dbReference>
<reference evidence="2 3" key="1">
    <citation type="submission" date="2020-07" db="EMBL/GenBank/DDBJ databases">
        <title>Complete genome and description of Chryseobacterium manosquense strain Marseille-Q2069 sp. nov.</title>
        <authorList>
            <person name="Boxberger M."/>
        </authorList>
    </citation>
    <scope>NUCLEOTIDE SEQUENCE [LARGE SCALE GENOMIC DNA]</scope>
    <source>
        <strain evidence="2 3">Marseille-Q2069</strain>
    </source>
</reference>
<dbReference type="AlphaFoldDB" id="A0A7H1E0D0"/>
<organism evidence="2 3">
    <name type="scientific">Chryseobacterium manosquense</name>
    <dbReference type="NCBI Taxonomy" id="2754694"/>
    <lineage>
        <taxon>Bacteria</taxon>
        <taxon>Pseudomonadati</taxon>
        <taxon>Bacteroidota</taxon>
        <taxon>Flavobacteriia</taxon>
        <taxon>Flavobacteriales</taxon>
        <taxon>Weeksellaceae</taxon>
        <taxon>Chryseobacterium group</taxon>
        <taxon>Chryseobacterium</taxon>
    </lineage>
</organism>
<evidence type="ECO:0000259" key="1">
    <source>
        <dbReference type="Pfam" id="PF08212"/>
    </source>
</evidence>
<keyword evidence="3" id="KW-1185">Reference proteome</keyword>
<name>A0A7H1E0D0_9FLAO</name>
<dbReference type="PRINTS" id="PR01171">
    <property type="entry name" value="BCTLIPOCALIN"/>
</dbReference>
<gene>
    <name evidence="2" type="ORF">H0S70_03160</name>
</gene>
<dbReference type="KEGG" id="cmaq:H0S70_03160"/>
<dbReference type="CDD" id="cd19438">
    <property type="entry name" value="lipocalin_Blc-like"/>
    <property type="match status" value="1"/>
</dbReference>
<dbReference type="InterPro" id="IPR012674">
    <property type="entry name" value="Calycin"/>
</dbReference>
<dbReference type="InterPro" id="IPR000566">
    <property type="entry name" value="Lipocln_cytosolic_FA-bd_dom"/>
</dbReference>
<evidence type="ECO:0000313" key="2">
    <source>
        <dbReference type="EMBL" id="QNS42688.1"/>
    </source>
</evidence>
<dbReference type="EMBL" id="CP060203">
    <property type="protein sequence ID" value="QNS42688.1"/>
    <property type="molecule type" value="Genomic_DNA"/>
</dbReference>
<dbReference type="GO" id="GO:0006950">
    <property type="term" value="P:response to stress"/>
    <property type="evidence" value="ECO:0007669"/>
    <property type="project" value="UniProtKB-ARBA"/>
</dbReference>
<dbReference type="PANTHER" id="PTHR10612:SF34">
    <property type="entry name" value="APOLIPOPROTEIN D"/>
    <property type="match status" value="1"/>
</dbReference>